<name>A0A410DXA3_9CLOT</name>
<keyword evidence="5" id="KW-1185">Reference proteome</keyword>
<dbReference type="PANTHER" id="PTHR43479">
    <property type="entry name" value="ACREF/ENVCD OPERON REPRESSOR-RELATED"/>
    <property type="match status" value="1"/>
</dbReference>
<dbReference type="AlphaFoldDB" id="A0A410DXA3"/>
<organism evidence="4 5">
    <name type="scientific">Clostridium manihotivorum</name>
    <dbReference type="NCBI Taxonomy" id="2320868"/>
    <lineage>
        <taxon>Bacteria</taxon>
        <taxon>Bacillati</taxon>
        <taxon>Bacillota</taxon>
        <taxon>Clostridia</taxon>
        <taxon>Eubacteriales</taxon>
        <taxon>Clostridiaceae</taxon>
        <taxon>Clostridium</taxon>
    </lineage>
</organism>
<reference evidence="4 5" key="1">
    <citation type="submission" date="2018-01" db="EMBL/GenBank/DDBJ databases">
        <title>Genome Sequencing and Assembly of Anaerobacter polyendosporus strain CT4.</title>
        <authorList>
            <person name="Tachaapaikoon C."/>
            <person name="Sutheeworapong S."/>
            <person name="Jenjaroenpun P."/>
            <person name="Wongsurawat T."/>
            <person name="Nookeaw I."/>
            <person name="Cheawchanlertfa P."/>
            <person name="Kosugi A."/>
            <person name="Cheevadhanarak S."/>
            <person name="Ratanakhanokchai K."/>
        </authorList>
    </citation>
    <scope>NUCLEOTIDE SEQUENCE [LARGE SCALE GENOMIC DNA]</scope>
    <source>
        <strain evidence="4 5">CT4</strain>
    </source>
</reference>
<dbReference type="OrthoDB" id="9810250at2"/>
<evidence type="ECO:0000256" key="1">
    <source>
        <dbReference type="ARBA" id="ARBA00023125"/>
    </source>
</evidence>
<feature type="domain" description="HTH tetR-type" evidence="3">
    <location>
        <begin position="10"/>
        <end position="70"/>
    </location>
</feature>
<dbReference type="RefSeq" id="WP_128214433.1">
    <property type="nucleotide sequence ID" value="NZ_CP025746.1"/>
</dbReference>
<dbReference type="InterPro" id="IPR009057">
    <property type="entry name" value="Homeodomain-like_sf"/>
</dbReference>
<dbReference type="KEGG" id="cmah:C1I91_19905"/>
<evidence type="ECO:0000313" key="5">
    <source>
        <dbReference type="Proteomes" id="UP000286268"/>
    </source>
</evidence>
<dbReference type="GO" id="GO:0003677">
    <property type="term" value="F:DNA binding"/>
    <property type="evidence" value="ECO:0007669"/>
    <property type="project" value="UniProtKB-UniRule"/>
</dbReference>
<dbReference type="SUPFAM" id="SSF46689">
    <property type="entry name" value="Homeodomain-like"/>
    <property type="match status" value="1"/>
</dbReference>
<evidence type="ECO:0000259" key="3">
    <source>
        <dbReference type="PROSITE" id="PS50977"/>
    </source>
</evidence>
<accession>A0A410DXA3</accession>
<dbReference type="EMBL" id="CP025746">
    <property type="protein sequence ID" value="QAA33707.1"/>
    <property type="molecule type" value="Genomic_DNA"/>
</dbReference>
<dbReference type="Proteomes" id="UP000286268">
    <property type="component" value="Chromosome"/>
</dbReference>
<evidence type="ECO:0000256" key="2">
    <source>
        <dbReference type="PROSITE-ProRule" id="PRU00335"/>
    </source>
</evidence>
<dbReference type="Gene3D" id="1.10.357.10">
    <property type="entry name" value="Tetracycline Repressor, domain 2"/>
    <property type="match status" value="1"/>
</dbReference>
<dbReference type="InterPro" id="IPR050624">
    <property type="entry name" value="HTH-type_Tx_Regulator"/>
</dbReference>
<sequence length="191" mass="22362">MSRITIEESNTTKRKIRQAFIEIYKTKPLDLISVKEITSSANLNRGTFYIYYENIYSMLDEIEYEIISHLTGMTNKLPEQTLTITPEELSILIRPIFEYIENNYTYFLALLGEFSRPTFKDELSNLMKANLTRRFILKNNNLGELQQYVIEYFISGQIGIIQYWIKSGIKISSEQLIKLITKIICFGIVDL</sequence>
<dbReference type="InterPro" id="IPR039532">
    <property type="entry name" value="TetR_C_Firmicutes"/>
</dbReference>
<keyword evidence="1 2" id="KW-0238">DNA-binding</keyword>
<gene>
    <name evidence="4" type="ORF">C1I91_19905</name>
</gene>
<proteinExistence type="predicted"/>
<dbReference type="Pfam" id="PF14278">
    <property type="entry name" value="TetR_C_8"/>
    <property type="match status" value="1"/>
</dbReference>
<evidence type="ECO:0000313" key="4">
    <source>
        <dbReference type="EMBL" id="QAA33707.1"/>
    </source>
</evidence>
<dbReference type="PROSITE" id="PS50977">
    <property type="entry name" value="HTH_TETR_2"/>
    <property type="match status" value="1"/>
</dbReference>
<protein>
    <recommendedName>
        <fullName evidence="3">HTH tetR-type domain-containing protein</fullName>
    </recommendedName>
</protein>
<dbReference type="InterPro" id="IPR001647">
    <property type="entry name" value="HTH_TetR"/>
</dbReference>
<dbReference type="PANTHER" id="PTHR43479:SF11">
    <property type="entry name" value="ACREF_ENVCD OPERON REPRESSOR-RELATED"/>
    <property type="match status" value="1"/>
</dbReference>
<feature type="DNA-binding region" description="H-T-H motif" evidence="2">
    <location>
        <begin position="33"/>
        <end position="52"/>
    </location>
</feature>